<protein>
    <recommendedName>
        <fullName evidence="4">Autotransporter-associated beta strand repeat protein</fullName>
    </recommendedName>
</protein>
<sequence precursor="true">MLRNVTLALLCLFAIFSAPRVLAQFTVNTGQRVPVTISTATDFNLNGGILAPTDVTLSGKIDVQSPSAVIRPQNPVVFNPRQGSYETSLGPTTLSGPIVGAGNILGIGNESIDQLIVSGDNSYSGLTLLFSGEIIAASPTAFGSAAGATTVQGAHVLVQAATDERFRLERGSLRFDAGDFVPSEAVEIASGDLYLPSRGLYETPIVLDGEGGSVHFVNSASSSWTGGVTGTGNLLLSGRLSVDAPLTHDGDLTLDGPQLNAVNTYTGKTVFTDEYVIDRADVFGVATSPLEVISGEVTVEVLPSGDRGFTVRRGILDVQTTDPISAPITLGGDFDASLRGVGVYNGPLDYVTTSGGGYARILGGTFNGTIRGDTLLWVGGEEGVVTLNASNDIQSLVSVSAGTVVVNHAEGLPLAATIVQGGLVELKNPVDVMPVMKHYPYAEQQTGTLRLSADQRLGVSPFVGRGTLESNAEVHIDRIVSLGANLTSTEQGSLIVDGEILTMGSSNLAGKLGGTGVVRVAGDYLRVDADLSEFTGDLVIDEGILALSNASTMNGATDIYVQRGATLRLQDDEATITSDIYLNNANGHDSHHFFRDERDAALIGGNYASSLTLAGRLDVGEEGSTIAGDLRLEGPITGSRLTVRGGRVTLASPVSGLTEQLRVVGGLTMADTGALSGLDEVLLEAGASLYMSQSANTDRIDDETLLRSLGGQVSLISDSNHVAHERFGTLLLEAGVTTLVASSDHGGSLPTNLSIGDLQRRRGATLRFNEAGRQTTTRLEGNSTFDGEMIGGWATYDNATSIETFAAVDSSGRVVALSPTTSSLNSAGPDDHVSTQGSVMLASDRVVASLDGSPYSLDLNGHQLTVRSGGIYRGNEIQNGRLTAGDGGPAELFLHRVNRVDADIVDNGENGAVSLVLAGYQYTTTLTGHNTYSGGTWVVGDSSRATLAVEGTDAIPESDTVYVDFGQYEARLDAPGVVELSALHVRSDGRVSGVNATYDAREYFLEDGDIYAPIAGDGTIFKEGRGAFYIQVESPEYTGQVTVLDGVLDLGEDNLPNATIHAQGGRLIGGGQYSRLSSPIVLDGGELQGNFGGPVQVASDSSLYHDTVNSHLAGELSGSADLTVRGARDNDYVKIAGDASAFSGDLVVVSGGLRIAASASLGDGVIHVQEGASLFLGADRASDGQTILGRDVRIQRGELYAVRPGRDFGSGSDYDPNSVVTGDVYVDDFAILGANGLSTIDDQPAPGLIFEGRLVLGDHAQVTSRTHYNAFFFVSEAPLVEVAGQLDVGADNVWRTELAKLKVSGSIRAHAADSAIDFHGLAAMIDFSEAELIVESGRSLSITVNGQSLPMEFDSAEARLAGGGSFQGDFALSGGATIAPGASPGELTIDGDLELGVGAVYEWELDDPAAGPGVGWDFLDIEGVLSCNAAPGSPWVFEIAGFGGAVGLREGEWIIATAEAIEGFDPASVVVSLGLSSATSSGPAVERFSVEQRGDDLYLVMAVPEPASVVGLLSLCLAIVPSRRARSASRAE</sequence>
<keyword evidence="1" id="KW-0732">Signal</keyword>
<evidence type="ECO:0000256" key="1">
    <source>
        <dbReference type="SAM" id="SignalP"/>
    </source>
</evidence>
<name>A0A5C5ZJ55_9BACT</name>
<evidence type="ECO:0000313" key="2">
    <source>
        <dbReference type="EMBL" id="TWT87190.1"/>
    </source>
</evidence>
<evidence type="ECO:0000313" key="3">
    <source>
        <dbReference type="Proteomes" id="UP000315440"/>
    </source>
</evidence>
<dbReference type="InterPro" id="IPR011050">
    <property type="entry name" value="Pectin_lyase_fold/virulence"/>
</dbReference>
<feature type="signal peptide" evidence="1">
    <location>
        <begin position="1"/>
        <end position="23"/>
    </location>
</feature>
<gene>
    <name evidence="2" type="ORF">Mal64_27280</name>
</gene>
<keyword evidence="3" id="KW-1185">Reference proteome</keyword>
<dbReference type="OrthoDB" id="291802at2"/>
<proteinExistence type="predicted"/>
<reference evidence="2 3" key="1">
    <citation type="submission" date="2019-02" db="EMBL/GenBank/DDBJ databases">
        <title>Deep-cultivation of Planctomycetes and their phenomic and genomic characterization uncovers novel biology.</title>
        <authorList>
            <person name="Wiegand S."/>
            <person name="Jogler M."/>
            <person name="Boedeker C."/>
            <person name="Pinto D."/>
            <person name="Vollmers J."/>
            <person name="Rivas-Marin E."/>
            <person name="Kohn T."/>
            <person name="Peeters S.H."/>
            <person name="Heuer A."/>
            <person name="Rast P."/>
            <person name="Oberbeckmann S."/>
            <person name="Bunk B."/>
            <person name="Jeske O."/>
            <person name="Meyerdierks A."/>
            <person name="Storesund J.E."/>
            <person name="Kallscheuer N."/>
            <person name="Luecker S."/>
            <person name="Lage O.M."/>
            <person name="Pohl T."/>
            <person name="Merkel B.J."/>
            <person name="Hornburger P."/>
            <person name="Mueller R.-W."/>
            <person name="Bruemmer F."/>
            <person name="Labrenz M."/>
            <person name="Spormann A.M."/>
            <person name="Op Den Camp H."/>
            <person name="Overmann J."/>
            <person name="Amann R."/>
            <person name="Jetten M.S.M."/>
            <person name="Mascher T."/>
            <person name="Medema M.H."/>
            <person name="Devos D.P."/>
            <person name="Kaster A.-K."/>
            <person name="Ovreas L."/>
            <person name="Rohde M."/>
            <person name="Galperin M.Y."/>
            <person name="Jogler C."/>
        </authorList>
    </citation>
    <scope>NUCLEOTIDE SEQUENCE [LARGE SCALE GENOMIC DNA]</scope>
    <source>
        <strain evidence="2 3">Mal64</strain>
    </source>
</reference>
<dbReference type="SUPFAM" id="SSF51126">
    <property type="entry name" value="Pectin lyase-like"/>
    <property type="match status" value="2"/>
</dbReference>
<dbReference type="Proteomes" id="UP000315440">
    <property type="component" value="Unassembled WGS sequence"/>
</dbReference>
<dbReference type="RefSeq" id="WP_146401111.1">
    <property type="nucleotide sequence ID" value="NZ_SJPQ01000003.1"/>
</dbReference>
<dbReference type="EMBL" id="SJPQ01000003">
    <property type="protein sequence ID" value="TWT87190.1"/>
    <property type="molecule type" value="Genomic_DNA"/>
</dbReference>
<evidence type="ECO:0008006" key="4">
    <source>
        <dbReference type="Google" id="ProtNLM"/>
    </source>
</evidence>
<feature type="chain" id="PRO_5022775327" description="Autotransporter-associated beta strand repeat protein" evidence="1">
    <location>
        <begin position="24"/>
        <end position="1532"/>
    </location>
</feature>
<organism evidence="2 3">
    <name type="scientific">Pseudobythopirellula maris</name>
    <dbReference type="NCBI Taxonomy" id="2527991"/>
    <lineage>
        <taxon>Bacteria</taxon>
        <taxon>Pseudomonadati</taxon>
        <taxon>Planctomycetota</taxon>
        <taxon>Planctomycetia</taxon>
        <taxon>Pirellulales</taxon>
        <taxon>Lacipirellulaceae</taxon>
        <taxon>Pseudobythopirellula</taxon>
    </lineage>
</organism>
<accession>A0A5C5ZJ55</accession>
<comment type="caution">
    <text evidence="2">The sequence shown here is derived from an EMBL/GenBank/DDBJ whole genome shotgun (WGS) entry which is preliminary data.</text>
</comment>